<feature type="region of interest" description="Disordered" evidence="1">
    <location>
        <begin position="69"/>
        <end position="88"/>
    </location>
</feature>
<dbReference type="RefSeq" id="WP_209314600.1">
    <property type="nucleotide sequence ID" value="NZ_JAAVJC010000143.1"/>
</dbReference>
<gene>
    <name evidence="2" type="ORF">HCN52_15740</name>
</gene>
<reference evidence="2 3" key="1">
    <citation type="submission" date="2020-03" db="EMBL/GenBank/DDBJ databases">
        <title>Draft genome of Streptomyces sp. ventii, isolated from the Axial Seamount in the Pacific Ocean, and resequencing of the two type strains Streptomyces lonarensis strain NCL 716 and Streptomyces bohaiensis strain 11A07.</title>
        <authorList>
            <person name="Loughran R.M."/>
            <person name="Pfannmuller K.M."/>
            <person name="Wasson B.J."/>
            <person name="Deadmond M.C."/>
            <person name="Paddock B.E."/>
            <person name="Koyack M.J."/>
            <person name="Gallegos D.A."/>
            <person name="Mitchell E.A."/>
            <person name="Ushijima B."/>
            <person name="Saw J.H."/>
            <person name="Mcphail K.L."/>
            <person name="Videau P."/>
        </authorList>
    </citation>
    <scope>NUCLEOTIDE SEQUENCE [LARGE SCALE GENOMIC DNA]</scope>
    <source>
        <strain evidence="2 3">11A07</strain>
    </source>
</reference>
<protein>
    <recommendedName>
        <fullName evidence="4">HEAT repeat domain-containing protein</fullName>
    </recommendedName>
</protein>
<feature type="region of interest" description="Disordered" evidence="1">
    <location>
        <begin position="1"/>
        <end position="24"/>
    </location>
</feature>
<dbReference type="Pfam" id="PF18944">
    <property type="entry name" value="DUF5691"/>
    <property type="match status" value="1"/>
</dbReference>
<organism evidence="2 3">
    <name type="scientific">Streptomyces bohaiensis</name>
    <dbReference type="NCBI Taxonomy" id="1431344"/>
    <lineage>
        <taxon>Bacteria</taxon>
        <taxon>Bacillati</taxon>
        <taxon>Actinomycetota</taxon>
        <taxon>Actinomycetes</taxon>
        <taxon>Kitasatosporales</taxon>
        <taxon>Streptomycetaceae</taxon>
        <taxon>Streptomyces</taxon>
    </lineage>
</organism>
<accession>A0ABX1CB49</accession>
<evidence type="ECO:0000313" key="2">
    <source>
        <dbReference type="EMBL" id="NJQ16349.1"/>
    </source>
</evidence>
<evidence type="ECO:0000313" key="3">
    <source>
        <dbReference type="Proteomes" id="UP000727056"/>
    </source>
</evidence>
<comment type="caution">
    <text evidence="2">The sequence shown here is derived from an EMBL/GenBank/DDBJ whole genome shotgun (WGS) entry which is preliminary data.</text>
</comment>
<sequence length="570" mass="60550">MTTAAQDPATEADPGATEAFGAPDSEWQELVTAALLGAERRVLPGGSAAALLDRAATATVRARAGLTAAVPGPLPAPAGDDPRPEPPRAAAARCLSLFNSARASGAAAPAWNAHRPHPDQLLPEWLELANHLGYRPPHAQLPLVLDAARARDRRQAVLAFAGPRGRWLAAQNPAWHFATAADRLPATAVPVEADLSRWEHGAFADRVAVLTTLRAQDPAAGRELLAGTWRTERAEERLLFLDLLRDGLGPADEPFLESALSDRSRTVRSAAAELLTLLPGSALSGRMAQRALACVRLREPADGSGAELVVTAPAECDREMQRDGITAKPPTGQGERSWWLQQVLEAAPPAVWREQLGDRTAAAIVDLPATEEWRRALHLGWVLAALRHEARDWARALLGDPGRAFPGGGEHAGRLLGLLPEADRAAWAAAYVTSQGLGPPGSVLSRCPAPWSPVLTDAVAAAARSAWRAKKHHPATHGAALMTAQLSMHATGAQPVFQRLLEEATAAAEVERRAEAAAREAAKNTRTRPAVPGDGLAQGWLREFTAVVRTLERRALMRAELLDGAPDPHG</sequence>
<dbReference type="InterPro" id="IPR043746">
    <property type="entry name" value="DUF5691"/>
</dbReference>
<evidence type="ECO:0008006" key="4">
    <source>
        <dbReference type="Google" id="ProtNLM"/>
    </source>
</evidence>
<dbReference type="Proteomes" id="UP000727056">
    <property type="component" value="Unassembled WGS sequence"/>
</dbReference>
<keyword evidence="3" id="KW-1185">Reference proteome</keyword>
<evidence type="ECO:0000256" key="1">
    <source>
        <dbReference type="SAM" id="MobiDB-lite"/>
    </source>
</evidence>
<dbReference type="EMBL" id="JAAVJC010000143">
    <property type="protein sequence ID" value="NJQ16349.1"/>
    <property type="molecule type" value="Genomic_DNA"/>
</dbReference>
<name>A0ABX1CB49_9ACTN</name>
<proteinExistence type="predicted"/>